<dbReference type="GeneID" id="120110498"/>
<dbReference type="KEGG" id="pda:120110498"/>
<name>A0A8B9A760_PHODC</name>
<dbReference type="InterPro" id="IPR002213">
    <property type="entry name" value="UDP_glucos_trans"/>
</dbReference>
<organism evidence="6 7">
    <name type="scientific">Phoenix dactylifera</name>
    <name type="common">Date palm</name>
    <dbReference type="NCBI Taxonomy" id="42345"/>
    <lineage>
        <taxon>Eukaryota</taxon>
        <taxon>Viridiplantae</taxon>
        <taxon>Streptophyta</taxon>
        <taxon>Embryophyta</taxon>
        <taxon>Tracheophyta</taxon>
        <taxon>Spermatophyta</taxon>
        <taxon>Magnoliopsida</taxon>
        <taxon>Liliopsida</taxon>
        <taxon>Arecaceae</taxon>
        <taxon>Coryphoideae</taxon>
        <taxon>Phoeniceae</taxon>
        <taxon>Phoenix</taxon>
    </lineage>
</organism>
<dbReference type="GO" id="GO:0035251">
    <property type="term" value="F:UDP-glucosyltransferase activity"/>
    <property type="evidence" value="ECO:0007669"/>
    <property type="project" value="TreeGrafter"/>
</dbReference>
<proteinExistence type="inferred from homology"/>
<accession>A0A8B9A760</accession>
<dbReference type="CDD" id="cd03784">
    <property type="entry name" value="GT1_Gtf-like"/>
    <property type="match status" value="1"/>
</dbReference>
<comment type="similarity">
    <text evidence="1 4">Belongs to the UDP-glycosyltransferase family.</text>
</comment>
<dbReference type="PANTHER" id="PTHR48047">
    <property type="entry name" value="GLYCOSYLTRANSFERASE"/>
    <property type="match status" value="1"/>
</dbReference>
<reference evidence="6" key="1">
    <citation type="journal article" date="2019" name="Nat. Commun.">
        <title>Genome-wide association mapping of date palm fruit traits.</title>
        <authorList>
            <person name="Hazzouri K.M."/>
            <person name="Gros-Balthazard M."/>
            <person name="Flowers J.M."/>
            <person name="Copetti D."/>
            <person name="Lemansour A."/>
            <person name="Lebrun M."/>
            <person name="Masmoudi K."/>
            <person name="Ferrand S."/>
            <person name="Dhar M.I."/>
            <person name="Fresquez Z.A."/>
            <person name="Rosas U."/>
            <person name="Zhang J."/>
            <person name="Talag J."/>
            <person name="Lee S."/>
            <person name="Kudrna D."/>
            <person name="Powell R.F."/>
            <person name="Leitch I.J."/>
            <person name="Krueger R.R."/>
            <person name="Wing R.A."/>
            <person name="Amiri K.M.A."/>
            <person name="Purugganan M.D."/>
        </authorList>
    </citation>
    <scope>NUCLEOTIDE SEQUENCE [LARGE SCALE GENOMIC DNA]</scope>
    <source>
        <strain evidence="6">cv. Khalas</strain>
    </source>
</reference>
<reference evidence="7" key="2">
    <citation type="submission" date="2025-08" db="UniProtKB">
        <authorList>
            <consortium name="RefSeq"/>
        </authorList>
    </citation>
    <scope>IDENTIFICATION</scope>
    <source>
        <tissue evidence="7">Young leaves</tissue>
    </source>
</reference>
<dbReference type="OrthoDB" id="780184at2759"/>
<keyword evidence="3 4" id="KW-0808">Transferase</keyword>
<gene>
    <name evidence="7" type="primary">LOC120110498</name>
</gene>
<keyword evidence="6" id="KW-1185">Reference proteome</keyword>
<dbReference type="Proteomes" id="UP000228380">
    <property type="component" value="Chromosome 4"/>
</dbReference>
<sequence length="485" mass="54184">MDLHIFFLPFLAPGHMIPMIDLARLFADRGAKATIITTTANVPLIQPTIDLANNSLQHQIQLLAIPFPYSESGILEGHENITAFSNPDLTPEFYAAICMLEAPFRQLANDHHPDCIISDVFYPWSASLALELGIPRLLLHITSFFSIILVGAIGRLKPHESVASDEQPFVVPEIPHRIEMTRSQLPGFIIGTPLSDFYKQLGDSHRSTYGTIVNSFHEMEHDYVDQLKERGDMKLWQVGPVSLRNQNLHDKLVRGHKASADCDRCLSWLDTKKPRSVLYICFGSLGRFTRTQLCEIASGLEASAHPFIWVVRYGGEPSEWLPEGFEERVICRGRGLIISGWAPQLLILNHEVVGGFVTHCGWNSCMEGASAGLPMITWPLFGEQFFNEKLIVDVLRIGIAIGAKVCRSKEEERMMVRREEIRRAVNELMGSGEEADGRRERAREVGKMARRAVEEGGGSYNELSSLIEDLLSLKAGKIQSAKAGE</sequence>
<dbReference type="Gene3D" id="3.40.50.2000">
    <property type="entry name" value="Glycogen Phosphorylase B"/>
    <property type="match status" value="2"/>
</dbReference>
<dbReference type="EC" id="2.4.1.-" evidence="5"/>
<keyword evidence="2 4" id="KW-0328">Glycosyltransferase</keyword>
<dbReference type="Pfam" id="PF00201">
    <property type="entry name" value="UDPGT"/>
    <property type="match status" value="1"/>
</dbReference>
<dbReference type="PANTHER" id="PTHR48047:SF45">
    <property type="entry name" value="SCOPOLETIN GLUCOSYLTRANSFERASE-LIKE"/>
    <property type="match status" value="1"/>
</dbReference>
<dbReference type="SUPFAM" id="SSF53756">
    <property type="entry name" value="UDP-Glycosyltransferase/glycogen phosphorylase"/>
    <property type="match status" value="1"/>
</dbReference>
<evidence type="ECO:0000313" key="6">
    <source>
        <dbReference type="Proteomes" id="UP000228380"/>
    </source>
</evidence>
<evidence type="ECO:0000313" key="7">
    <source>
        <dbReference type="RefSeq" id="XP_038981537.1"/>
    </source>
</evidence>
<dbReference type="PROSITE" id="PS00375">
    <property type="entry name" value="UDPGT"/>
    <property type="match status" value="1"/>
</dbReference>
<dbReference type="RefSeq" id="XP_038981537.1">
    <property type="nucleotide sequence ID" value="XM_039125609.1"/>
</dbReference>
<dbReference type="FunFam" id="3.40.50.2000:FF:000047">
    <property type="entry name" value="Glycosyltransferase"/>
    <property type="match status" value="1"/>
</dbReference>
<evidence type="ECO:0000256" key="2">
    <source>
        <dbReference type="ARBA" id="ARBA00022676"/>
    </source>
</evidence>
<protein>
    <recommendedName>
        <fullName evidence="5">Glycosyltransferase</fullName>
        <ecNumber evidence="5">2.4.1.-</ecNumber>
    </recommendedName>
</protein>
<evidence type="ECO:0000256" key="5">
    <source>
        <dbReference type="RuleBase" id="RU362057"/>
    </source>
</evidence>
<dbReference type="AlphaFoldDB" id="A0A8B9A760"/>
<evidence type="ECO:0000256" key="4">
    <source>
        <dbReference type="RuleBase" id="RU003718"/>
    </source>
</evidence>
<evidence type="ECO:0000256" key="3">
    <source>
        <dbReference type="ARBA" id="ARBA00022679"/>
    </source>
</evidence>
<evidence type="ECO:0000256" key="1">
    <source>
        <dbReference type="ARBA" id="ARBA00009995"/>
    </source>
</evidence>
<dbReference type="InterPro" id="IPR035595">
    <property type="entry name" value="UDP_glycos_trans_CS"/>
</dbReference>